<accession>A0AAE2ZK41</accession>
<comment type="caution">
    <text evidence="1">The sequence shown here is derived from an EMBL/GenBank/DDBJ whole genome shotgun (WGS) entry which is preliminary data.</text>
</comment>
<evidence type="ECO:0000313" key="2">
    <source>
        <dbReference type="Proteomes" id="UP001196509"/>
    </source>
</evidence>
<reference evidence="1" key="1">
    <citation type="submission" date="2021-08" db="EMBL/GenBank/DDBJ databases">
        <title>Hoeflea bacterium WL0058 sp. nov., isolated from the sediment.</title>
        <authorList>
            <person name="Wang L."/>
            <person name="Zhang D."/>
        </authorList>
    </citation>
    <scope>NUCLEOTIDE SEQUENCE</scope>
    <source>
        <strain evidence="1">WL0058</strain>
    </source>
</reference>
<organism evidence="1 2">
    <name type="scientific">Flavimaribacter sediminis</name>
    <dbReference type="NCBI Taxonomy" id="2865987"/>
    <lineage>
        <taxon>Bacteria</taxon>
        <taxon>Pseudomonadati</taxon>
        <taxon>Pseudomonadota</taxon>
        <taxon>Alphaproteobacteria</taxon>
        <taxon>Hyphomicrobiales</taxon>
        <taxon>Rhizobiaceae</taxon>
        <taxon>Flavimaribacter</taxon>
    </lineage>
</organism>
<dbReference type="AlphaFoldDB" id="A0AAE2ZK41"/>
<evidence type="ECO:0000313" key="1">
    <source>
        <dbReference type="EMBL" id="MBW8635773.1"/>
    </source>
</evidence>
<protein>
    <submittedName>
        <fullName evidence="1">Uncharacterized protein</fullName>
    </submittedName>
</protein>
<dbReference type="Proteomes" id="UP001196509">
    <property type="component" value="Unassembled WGS sequence"/>
</dbReference>
<dbReference type="RefSeq" id="WP_220226493.1">
    <property type="nucleotide sequence ID" value="NZ_JAICBX010000001.1"/>
</dbReference>
<gene>
    <name evidence="1" type="ORF">K1W69_01130</name>
</gene>
<name>A0AAE2ZK41_9HYPH</name>
<keyword evidence="2" id="KW-1185">Reference proteome</keyword>
<proteinExistence type="predicted"/>
<sequence length="48" mass="5279">MQAIERYPVDKSLAMLARALDLSPQRITRRAGLDDAFLTSGSRGVTTE</sequence>
<dbReference type="EMBL" id="JAICBX010000001">
    <property type="protein sequence ID" value="MBW8635773.1"/>
    <property type="molecule type" value="Genomic_DNA"/>
</dbReference>